<proteinExistence type="predicted"/>
<evidence type="ECO:0000313" key="1">
    <source>
        <dbReference type="EMBL" id="MCA0152282.1"/>
    </source>
</evidence>
<organism evidence="1 2">
    <name type="scientific">Winogradskyella vincentii</name>
    <dbReference type="NCBI Taxonomy" id="2877122"/>
    <lineage>
        <taxon>Bacteria</taxon>
        <taxon>Pseudomonadati</taxon>
        <taxon>Bacteroidota</taxon>
        <taxon>Flavobacteriia</taxon>
        <taxon>Flavobacteriales</taxon>
        <taxon>Flavobacteriaceae</taxon>
        <taxon>Winogradskyella</taxon>
    </lineage>
</organism>
<sequence length="130" mass="14965">MSKLIAISLSFMILVQSAGIGVNDILQIDELIEHAQFHKQEHGDNFFVFLSKHYGELKAEHTKNHHEEQQDHEQLPFQCQGHTLSIIACFDFENYTINTIEITDSTESNFYYVSSFSTLHKKGLLQPPKL</sequence>
<comment type="caution">
    <text evidence="1">The sequence shown here is derived from an EMBL/GenBank/DDBJ whole genome shotgun (WGS) entry which is preliminary data.</text>
</comment>
<keyword evidence="2" id="KW-1185">Reference proteome</keyword>
<accession>A0ABS7Y0T6</accession>
<gene>
    <name evidence="1" type="ORF">LBV24_03575</name>
</gene>
<name>A0ABS7Y0T6_9FLAO</name>
<dbReference type="RefSeq" id="WP_224477225.1">
    <property type="nucleotide sequence ID" value="NZ_JAIUJS010000002.1"/>
</dbReference>
<evidence type="ECO:0000313" key="2">
    <source>
        <dbReference type="Proteomes" id="UP001198402"/>
    </source>
</evidence>
<dbReference type="Proteomes" id="UP001198402">
    <property type="component" value="Unassembled WGS sequence"/>
</dbReference>
<reference evidence="2" key="1">
    <citation type="submission" date="2023-07" db="EMBL/GenBank/DDBJ databases">
        <authorList>
            <person name="Yue Y."/>
        </authorList>
    </citation>
    <scope>NUCLEOTIDE SEQUENCE [LARGE SCALE GENOMIC DNA]</scope>
    <source>
        <strain evidence="2">2Y89</strain>
    </source>
</reference>
<protein>
    <submittedName>
        <fullName evidence="1">Uncharacterized protein</fullName>
    </submittedName>
</protein>
<dbReference type="EMBL" id="JAIUJS010000002">
    <property type="protein sequence ID" value="MCA0152282.1"/>
    <property type="molecule type" value="Genomic_DNA"/>
</dbReference>